<sequence>MTKKPSDVLSRMKVAATREKPVTTVVESAPQVLPATADAAPPAAPVRARRVRYTLDLEPEQHKNLKRFALEADADASEVMRALLALLHSDTQVKNAVLTAISKD</sequence>
<accession>A0ABT9MH54</accession>
<evidence type="ECO:0000313" key="1">
    <source>
        <dbReference type="EMBL" id="MDP9765539.1"/>
    </source>
</evidence>
<reference evidence="1 2" key="1">
    <citation type="submission" date="2023-07" db="EMBL/GenBank/DDBJ databases">
        <title>Genomic Encyclopedia of Type Strains, Phase IV (KMG-IV): sequencing the most valuable type-strain genomes for metagenomic binning, comparative biology and taxonomic classification.</title>
        <authorList>
            <person name="Goeker M."/>
        </authorList>
    </citation>
    <scope>NUCLEOTIDE SEQUENCE [LARGE SCALE GENOMIC DNA]</scope>
    <source>
        <strain evidence="1 2">NIO-1023</strain>
    </source>
</reference>
<protein>
    <submittedName>
        <fullName evidence="1">Uncharacterized protein</fullName>
    </submittedName>
</protein>
<keyword evidence="2" id="KW-1185">Reference proteome</keyword>
<organism evidence="1 2">
    <name type="scientific">Deinococcus enclensis</name>
    <dbReference type="NCBI Taxonomy" id="1049582"/>
    <lineage>
        <taxon>Bacteria</taxon>
        <taxon>Thermotogati</taxon>
        <taxon>Deinococcota</taxon>
        <taxon>Deinococci</taxon>
        <taxon>Deinococcales</taxon>
        <taxon>Deinococcaceae</taxon>
        <taxon>Deinococcus</taxon>
    </lineage>
</organism>
<gene>
    <name evidence="1" type="ORF">QO006_002990</name>
</gene>
<dbReference type="RefSeq" id="WP_307467709.1">
    <property type="nucleotide sequence ID" value="NZ_JAURUR010000012.1"/>
</dbReference>
<name>A0ABT9MH54_9DEIO</name>
<proteinExistence type="predicted"/>
<evidence type="ECO:0000313" key="2">
    <source>
        <dbReference type="Proteomes" id="UP001232163"/>
    </source>
</evidence>
<dbReference type="EMBL" id="JAURUR010000012">
    <property type="protein sequence ID" value="MDP9765539.1"/>
    <property type="molecule type" value="Genomic_DNA"/>
</dbReference>
<dbReference type="Proteomes" id="UP001232163">
    <property type="component" value="Unassembled WGS sequence"/>
</dbReference>
<comment type="caution">
    <text evidence="1">The sequence shown here is derived from an EMBL/GenBank/DDBJ whole genome shotgun (WGS) entry which is preliminary data.</text>
</comment>